<dbReference type="PANTHER" id="PTHR44688">
    <property type="entry name" value="DNA-BINDING TRANSCRIPTIONAL ACTIVATOR DEVR_DOSR"/>
    <property type="match status" value="1"/>
</dbReference>
<dbReference type="Pfam" id="PF00196">
    <property type="entry name" value="GerE"/>
    <property type="match status" value="1"/>
</dbReference>
<dbReference type="Gene3D" id="3.40.50.2300">
    <property type="match status" value="1"/>
</dbReference>
<dbReference type="SMART" id="SM00421">
    <property type="entry name" value="HTH_LUXR"/>
    <property type="match status" value="1"/>
</dbReference>
<dbReference type="SUPFAM" id="SSF52172">
    <property type="entry name" value="CheY-like"/>
    <property type="match status" value="1"/>
</dbReference>
<dbReference type="GO" id="GO:0006355">
    <property type="term" value="P:regulation of DNA-templated transcription"/>
    <property type="evidence" value="ECO:0007669"/>
    <property type="project" value="InterPro"/>
</dbReference>
<dbReference type="PROSITE" id="PS50043">
    <property type="entry name" value="HTH_LUXR_2"/>
    <property type="match status" value="1"/>
</dbReference>
<dbReference type="SUPFAM" id="SSF46894">
    <property type="entry name" value="C-terminal effector domain of the bipartite response regulators"/>
    <property type="match status" value="1"/>
</dbReference>
<organism evidence="5 6">
    <name type="scientific">Pseudomonas libanensis</name>
    <dbReference type="NCBI Taxonomy" id="75588"/>
    <lineage>
        <taxon>Bacteria</taxon>
        <taxon>Pseudomonadati</taxon>
        <taxon>Pseudomonadota</taxon>
        <taxon>Gammaproteobacteria</taxon>
        <taxon>Pseudomonadales</taxon>
        <taxon>Pseudomonadaceae</taxon>
        <taxon>Pseudomonas</taxon>
    </lineage>
</organism>
<dbReference type="PATRIC" id="fig|75588.4.peg.5000"/>
<evidence type="ECO:0000256" key="2">
    <source>
        <dbReference type="ARBA" id="ARBA00023125"/>
    </source>
</evidence>
<evidence type="ECO:0000259" key="4">
    <source>
        <dbReference type="PROSITE" id="PS50043"/>
    </source>
</evidence>
<reference evidence="5 6" key="1">
    <citation type="submission" date="2015-02" db="EMBL/GenBank/DDBJ databases">
        <title>Pseudomonas helleri sp. nov. and Pseudomonas weihenstephanensis sp. nov., isolated from raw cows milk.</title>
        <authorList>
            <person name="von Neubeck M."/>
            <person name="Huptas C."/>
            <person name="Wenning M."/>
            <person name="Scherer S."/>
        </authorList>
    </citation>
    <scope>NUCLEOTIDE SEQUENCE [LARGE SCALE GENOMIC DNA]</scope>
    <source>
        <strain evidence="5 6">DSM 17149</strain>
    </source>
</reference>
<evidence type="ECO:0000256" key="3">
    <source>
        <dbReference type="ARBA" id="ARBA00023163"/>
    </source>
</evidence>
<dbReference type="AlphaFoldDB" id="A0A0R2YEF4"/>
<keyword evidence="1" id="KW-0805">Transcription regulation</keyword>
<feature type="domain" description="HTH luxR-type" evidence="4">
    <location>
        <begin position="143"/>
        <end position="208"/>
    </location>
</feature>
<dbReference type="GO" id="GO:0003677">
    <property type="term" value="F:DNA binding"/>
    <property type="evidence" value="ECO:0007669"/>
    <property type="project" value="UniProtKB-KW"/>
</dbReference>
<dbReference type="GO" id="GO:0000160">
    <property type="term" value="P:phosphorelay signal transduction system"/>
    <property type="evidence" value="ECO:0007669"/>
    <property type="project" value="InterPro"/>
</dbReference>
<evidence type="ECO:0000313" key="5">
    <source>
        <dbReference type="EMBL" id="KRP45315.1"/>
    </source>
</evidence>
<dbReference type="RefSeq" id="WP_057012544.1">
    <property type="nucleotide sequence ID" value="NZ_JYLH01000007.1"/>
</dbReference>
<sequence>MGKITAVALSGHSQRRDRIAGVLEQASVGVLINTPCAVKVVEVARIKRPEIAVLDIPAFDIEGIHLIRQMREEDRGLKIIVLTEQNPSHFSARYRRAGASVLLRVCGDMRGVAFILRAIRSGYGYFDFIHSPIKTRERSFDSDAGLIATLTDRELMVFQRLAAGLTNQKIAEEMKIGSRSISVYKTNIFEKIQLQSMAQLSALAVRNKLL</sequence>
<dbReference type="InterPro" id="IPR001789">
    <property type="entry name" value="Sig_transdc_resp-reg_receiver"/>
</dbReference>
<evidence type="ECO:0000313" key="6">
    <source>
        <dbReference type="Proteomes" id="UP000051446"/>
    </source>
</evidence>
<protein>
    <recommendedName>
        <fullName evidence="4">HTH luxR-type domain-containing protein</fullName>
    </recommendedName>
</protein>
<proteinExistence type="predicted"/>
<dbReference type="PANTHER" id="PTHR44688:SF16">
    <property type="entry name" value="DNA-BINDING TRANSCRIPTIONAL ACTIVATOR DEVR_DOSR"/>
    <property type="match status" value="1"/>
</dbReference>
<accession>A0A0R2YEF4</accession>
<dbReference type="Pfam" id="PF00072">
    <property type="entry name" value="Response_reg"/>
    <property type="match status" value="1"/>
</dbReference>
<dbReference type="InterPro" id="IPR000792">
    <property type="entry name" value="Tscrpt_reg_LuxR_C"/>
</dbReference>
<dbReference type="InterPro" id="IPR011006">
    <property type="entry name" value="CheY-like_superfamily"/>
</dbReference>
<dbReference type="Proteomes" id="UP000051446">
    <property type="component" value="Unassembled WGS sequence"/>
</dbReference>
<keyword evidence="3" id="KW-0804">Transcription</keyword>
<gene>
    <name evidence="5" type="ORF">TU73_12945</name>
</gene>
<dbReference type="PROSITE" id="PS00622">
    <property type="entry name" value="HTH_LUXR_1"/>
    <property type="match status" value="1"/>
</dbReference>
<evidence type="ECO:0000256" key="1">
    <source>
        <dbReference type="ARBA" id="ARBA00023015"/>
    </source>
</evidence>
<dbReference type="InterPro" id="IPR016032">
    <property type="entry name" value="Sig_transdc_resp-reg_C-effctor"/>
</dbReference>
<keyword evidence="2" id="KW-0238">DNA-binding</keyword>
<name>A0A0R2YEF4_9PSED</name>
<dbReference type="CDD" id="cd06170">
    <property type="entry name" value="LuxR_C_like"/>
    <property type="match status" value="1"/>
</dbReference>
<dbReference type="EMBL" id="JYLH01000007">
    <property type="protein sequence ID" value="KRP45315.1"/>
    <property type="molecule type" value="Genomic_DNA"/>
</dbReference>
<comment type="caution">
    <text evidence="5">The sequence shown here is derived from an EMBL/GenBank/DDBJ whole genome shotgun (WGS) entry which is preliminary data.</text>
</comment>
<dbReference type="PRINTS" id="PR00038">
    <property type="entry name" value="HTHLUXR"/>
</dbReference>